<dbReference type="AlphaFoldDB" id="A0A2P2K768"/>
<proteinExistence type="predicted"/>
<evidence type="ECO:0000313" key="1">
    <source>
        <dbReference type="EMBL" id="MBX01531.1"/>
    </source>
</evidence>
<protein>
    <submittedName>
        <fullName evidence="1">Uncharacterized protein</fullName>
    </submittedName>
</protein>
<reference evidence="1" key="1">
    <citation type="submission" date="2018-02" db="EMBL/GenBank/DDBJ databases">
        <title>Rhizophora mucronata_Transcriptome.</title>
        <authorList>
            <person name="Meera S.P."/>
            <person name="Sreeshan A."/>
            <person name="Augustine A."/>
        </authorList>
    </citation>
    <scope>NUCLEOTIDE SEQUENCE</scope>
    <source>
        <tissue evidence="1">Leaf</tissue>
    </source>
</reference>
<dbReference type="EMBL" id="GGEC01021047">
    <property type="protein sequence ID" value="MBX01531.1"/>
    <property type="molecule type" value="Transcribed_RNA"/>
</dbReference>
<accession>A0A2P2K768</accession>
<name>A0A2P2K768_RHIMU</name>
<sequence length="48" mass="5718">MSMLVTKMFNREQQGQEVRFPSEIKVHVNITHVRGEPNQRTREIHSLQ</sequence>
<organism evidence="1">
    <name type="scientific">Rhizophora mucronata</name>
    <name type="common">Asiatic mangrove</name>
    <dbReference type="NCBI Taxonomy" id="61149"/>
    <lineage>
        <taxon>Eukaryota</taxon>
        <taxon>Viridiplantae</taxon>
        <taxon>Streptophyta</taxon>
        <taxon>Embryophyta</taxon>
        <taxon>Tracheophyta</taxon>
        <taxon>Spermatophyta</taxon>
        <taxon>Magnoliopsida</taxon>
        <taxon>eudicotyledons</taxon>
        <taxon>Gunneridae</taxon>
        <taxon>Pentapetalae</taxon>
        <taxon>rosids</taxon>
        <taxon>fabids</taxon>
        <taxon>Malpighiales</taxon>
        <taxon>Rhizophoraceae</taxon>
        <taxon>Rhizophora</taxon>
    </lineage>
</organism>